<dbReference type="SUPFAM" id="SSF51182">
    <property type="entry name" value="RmlC-like cupins"/>
    <property type="match status" value="1"/>
</dbReference>
<feature type="compositionally biased region" description="Polar residues" evidence="13">
    <location>
        <begin position="212"/>
        <end position="222"/>
    </location>
</feature>
<name>A0A4S4N2D4_9APHY</name>
<dbReference type="NCBIfam" id="TIGR00218">
    <property type="entry name" value="manA"/>
    <property type="match status" value="1"/>
</dbReference>
<dbReference type="Proteomes" id="UP000308730">
    <property type="component" value="Unassembled WGS sequence"/>
</dbReference>
<dbReference type="PANTHER" id="PTHR10309:SF0">
    <property type="entry name" value="MANNOSE-6-PHOSPHATE ISOMERASE"/>
    <property type="match status" value="1"/>
</dbReference>
<dbReference type="Pfam" id="PF20512">
    <property type="entry name" value="PMI_typeI_hel"/>
    <property type="match status" value="1"/>
</dbReference>
<evidence type="ECO:0000256" key="11">
    <source>
        <dbReference type="RuleBase" id="RU004189"/>
    </source>
</evidence>
<evidence type="ECO:0000256" key="5">
    <source>
        <dbReference type="ARBA" id="ARBA00011956"/>
    </source>
</evidence>
<dbReference type="PANTHER" id="PTHR10309">
    <property type="entry name" value="MANNOSE-6-PHOSPHATE ISOMERASE"/>
    <property type="match status" value="1"/>
</dbReference>
<feature type="region of interest" description="Disordered" evidence="13">
    <location>
        <begin position="456"/>
        <end position="507"/>
    </location>
</feature>
<evidence type="ECO:0000256" key="12">
    <source>
        <dbReference type="RuleBase" id="RU004248"/>
    </source>
</evidence>
<keyword evidence="8 10" id="KW-0862">Zinc</keyword>
<feature type="compositionally biased region" description="Basic residues" evidence="13">
    <location>
        <begin position="89"/>
        <end position="98"/>
    </location>
</feature>
<evidence type="ECO:0000256" key="7">
    <source>
        <dbReference type="ARBA" id="ARBA00022723"/>
    </source>
</evidence>
<evidence type="ECO:0000256" key="4">
    <source>
        <dbReference type="ARBA" id="ARBA00010772"/>
    </source>
</evidence>
<dbReference type="InterPro" id="IPR046457">
    <property type="entry name" value="PMI_typeI_cat"/>
</dbReference>
<feature type="compositionally biased region" description="Polar residues" evidence="13">
    <location>
        <begin position="162"/>
        <end position="176"/>
    </location>
</feature>
<evidence type="ECO:0000256" key="3">
    <source>
        <dbReference type="ARBA" id="ARBA00004666"/>
    </source>
</evidence>
<evidence type="ECO:0000259" key="14">
    <source>
        <dbReference type="Pfam" id="PF01238"/>
    </source>
</evidence>
<accession>A0A4S4N2D4</accession>
<feature type="domain" description="Phosphomannose isomerase type I C-terminal" evidence="14">
    <location>
        <begin position="998"/>
        <end position="1042"/>
    </location>
</feature>
<dbReference type="GO" id="GO:0005975">
    <property type="term" value="P:carbohydrate metabolic process"/>
    <property type="evidence" value="ECO:0007669"/>
    <property type="project" value="InterPro"/>
</dbReference>
<feature type="compositionally biased region" description="Basic and acidic residues" evidence="13">
    <location>
        <begin position="145"/>
        <end position="155"/>
    </location>
</feature>
<gene>
    <name evidence="17" type="ORF">EUX98_g4294</name>
</gene>
<feature type="compositionally biased region" description="Basic and acidic residues" evidence="13">
    <location>
        <begin position="289"/>
        <end position="300"/>
    </location>
</feature>
<proteinExistence type="inferred from homology"/>
<dbReference type="PROSITE" id="PS00965">
    <property type="entry name" value="PMI_I_1"/>
    <property type="match status" value="1"/>
</dbReference>
<reference evidence="17 18" key="1">
    <citation type="submission" date="2019-02" db="EMBL/GenBank/DDBJ databases">
        <title>Genome sequencing of the rare red list fungi Antrodiella citrinella (Flaviporus citrinellus).</title>
        <authorList>
            <person name="Buettner E."/>
            <person name="Kellner H."/>
        </authorList>
    </citation>
    <scope>NUCLEOTIDE SEQUENCE [LARGE SCALE GENOMIC DNA]</scope>
    <source>
        <strain evidence="17 18">DSM 108506</strain>
    </source>
</reference>
<dbReference type="OrthoDB" id="6605218at2759"/>
<keyword evidence="18" id="KW-1185">Reference proteome</keyword>
<organism evidence="17 18">
    <name type="scientific">Antrodiella citrinella</name>
    <dbReference type="NCBI Taxonomy" id="2447956"/>
    <lineage>
        <taxon>Eukaryota</taxon>
        <taxon>Fungi</taxon>
        <taxon>Dikarya</taxon>
        <taxon>Basidiomycota</taxon>
        <taxon>Agaricomycotina</taxon>
        <taxon>Agaricomycetes</taxon>
        <taxon>Polyporales</taxon>
        <taxon>Steccherinaceae</taxon>
        <taxon>Antrodiella</taxon>
    </lineage>
</organism>
<dbReference type="InterPro" id="IPR046458">
    <property type="entry name" value="PMI_typeI_hel"/>
</dbReference>
<dbReference type="Gene3D" id="2.60.120.10">
    <property type="entry name" value="Jelly Rolls"/>
    <property type="match status" value="2"/>
</dbReference>
<evidence type="ECO:0000256" key="9">
    <source>
        <dbReference type="ARBA" id="ARBA00023235"/>
    </source>
</evidence>
<dbReference type="PROSITE" id="PS00966">
    <property type="entry name" value="PMI_I_2"/>
    <property type="match status" value="1"/>
</dbReference>
<feature type="compositionally biased region" description="Low complexity" evidence="13">
    <location>
        <begin position="473"/>
        <end position="499"/>
    </location>
</feature>
<comment type="catalytic activity">
    <reaction evidence="1 10">
        <text>D-mannose 6-phosphate = D-fructose 6-phosphate</text>
        <dbReference type="Rhea" id="RHEA:12356"/>
        <dbReference type="ChEBI" id="CHEBI:58735"/>
        <dbReference type="ChEBI" id="CHEBI:61527"/>
        <dbReference type="EC" id="5.3.1.8"/>
    </reaction>
</comment>
<dbReference type="CDD" id="cd07011">
    <property type="entry name" value="cupin_PMI_type_I_N"/>
    <property type="match status" value="1"/>
</dbReference>
<feature type="domain" description="Phosphomannose isomerase type I catalytic" evidence="15">
    <location>
        <begin position="661"/>
        <end position="813"/>
    </location>
</feature>
<comment type="cofactor">
    <cofactor evidence="10">
        <name>Zn(2+)</name>
        <dbReference type="ChEBI" id="CHEBI:29105"/>
    </cofactor>
    <text evidence="10">Binds 1 zinc ion per subunit.</text>
</comment>
<dbReference type="PRINTS" id="PR00714">
    <property type="entry name" value="MAN6PISMRASE"/>
</dbReference>
<comment type="pathway">
    <text evidence="3 12">Nucleotide-sugar biosynthesis; GDP-alpha-D-mannose biosynthesis; alpha-D-mannose 1-phosphate from D-fructose 6-phosphate: step 1/2.</text>
</comment>
<dbReference type="InterPro" id="IPR001250">
    <property type="entry name" value="Man6P_Isoase-1"/>
</dbReference>
<dbReference type="EC" id="5.3.1.8" evidence="5 10"/>
<feature type="compositionally biased region" description="Pro residues" evidence="13">
    <location>
        <begin position="241"/>
        <end position="262"/>
    </location>
</feature>
<evidence type="ECO:0000256" key="13">
    <source>
        <dbReference type="SAM" id="MobiDB-lite"/>
    </source>
</evidence>
<evidence type="ECO:0000256" key="8">
    <source>
        <dbReference type="ARBA" id="ARBA00022833"/>
    </source>
</evidence>
<evidence type="ECO:0000259" key="15">
    <source>
        <dbReference type="Pfam" id="PF20511"/>
    </source>
</evidence>
<evidence type="ECO:0000313" key="17">
    <source>
        <dbReference type="EMBL" id="THH29910.1"/>
    </source>
</evidence>
<comment type="similarity">
    <text evidence="4 11">Belongs to the mannose-6-phosphate isomerase type 1 family.</text>
</comment>
<protein>
    <recommendedName>
        <fullName evidence="6 10">Mannose-6-phosphate isomerase</fullName>
        <ecNumber evidence="5 10">5.3.1.8</ecNumber>
    </recommendedName>
</protein>
<keyword evidence="7" id="KW-0479">Metal-binding</keyword>
<feature type="compositionally biased region" description="Basic and acidic residues" evidence="13">
    <location>
        <begin position="225"/>
        <end position="234"/>
    </location>
</feature>
<dbReference type="UniPathway" id="UPA00126">
    <property type="reaction ID" value="UER00423"/>
</dbReference>
<evidence type="ECO:0000256" key="1">
    <source>
        <dbReference type="ARBA" id="ARBA00000757"/>
    </source>
</evidence>
<dbReference type="Pfam" id="PF20511">
    <property type="entry name" value="PMI_typeI_cat"/>
    <property type="match status" value="1"/>
</dbReference>
<keyword evidence="9 10" id="KW-0413">Isomerase</keyword>
<sequence length="1089" mass="120452">MDSLGPAYQNVPVRGRPLIFAAMTTEPSEVGEVEEAPVLDAGEVGVYEALYNAAHTATQDIYPSPASSGRRSPQKMESASEAELDAIRKPRKLSKSRKQVPPAQVTTRQHTVEATPVGVTDGQHYPQSPPQPATPPHHHHHHHHEQSSQDVELRPIEPLLSSPFQYQQAQPTQPSPHANGGDQSPRKRPTPLEHNKSSSRHGVKTLTDKQLQKLNRRSTPNIEHTIAREREREVPTIPQQEYPPPPIPPPKPLLTPPTPPSPEEYANARAQRRGHVLDKSRAPLPAPPVEERVPSIHESEPQSIESEEPPEPQYYPLTRHIADSVLLGNLLCYLAYFEWCQLSAVSREIRQVVSENRELEELVLERYLRTVGYDRWIWKQPEPLKLNLADLCNYMRGVSIPSHQYARTAEAYLQSNSSVNPITTHEMAASCRAFTRVVLRLRVQAEAEAEHIARITAALPQPSPPLQKPAKWARGPPSRSSSRAPSPSSSFSHPHTSGPRAPVSTFRSPLFRPRRAPLLQVFVPSPEGDWLSDASVLECEAELKRSGVTHCLRAGDIVWDVAVGDEGNVGRLVWDGSYLIDLDYTYSRVGDLPRYLPTMAFPPSYFHRVIRTMGTGNPVVHVDLSPWEDQIAFNLQLLQDRMKTETRPGEIWLRTVREKELFKILPTTQTYDWGKTGSTSKVAQFAAASKIPGFTLKSDVPYAELWMGTHPSSPSHVLSDVNITLASCLAAQPELVGEKVASRFKDAGAAEGNLPFLFKILAIRKALSIQTHPDKATAEKLHKEQPNVYKDANHKPEMAIALTPFTALCGFLPLERIATYLAAAPEFAALIPQIISEKFIVASQSLNPSGPSEKSALKDLFSALMTAEVGLFTDQLDKLVQRYTNDGETEAERDVKELVLTLYTQFPGDIGVFCAFVLNYIKMDAGEAIFLSAGEPHAYISGDIVETMATSDNVIRAGLTPKLRDVPNLVAGLTYNAAEPSKHLIQPVAFRGTQHTSLYDPPIPEFSVLRVELADGQMETHPPIDGPSVAIVTSGWGEVRWGSTGVLHVRQGEVFFIGAGSELQFAPRPDADGKVDTLNIYRAFVDVHA</sequence>
<feature type="region of interest" description="Disordered" evidence="13">
    <location>
        <begin position="60"/>
        <end position="312"/>
    </location>
</feature>
<evidence type="ECO:0000256" key="10">
    <source>
        <dbReference type="RuleBase" id="RU000611"/>
    </source>
</evidence>
<feature type="compositionally biased region" description="Polar residues" evidence="13">
    <location>
        <begin position="60"/>
        <end position="77"/>
    </location>
</feature>
<evidence type="ECO:0000256" key="2">
    <source>
        <dbReference type="ARBA" id="ARBA00002564"/>
    </source>
</evidence>
<dbReference type="AlphaFoldDB" id="A0A4S4N2D4"/>
<dbReference type="Gene3D" id="1.10.441.10">
    <property type="entry name" value="Phosphomannose Isomerase, domain 2"/>
    <property type="match status" value="1"/>
</dbReference>
<dbReference type="InterPro" id="IPR016305">
    <property type="entry name" value="Mannose-6-P_Isomerase"/>
</dbReference>
<dbReference type="GO" id="GO:0004476">
    <property type="term" value="F:mannose-6-phosphate isomerase activity"/>
    <property type="evidence" value="ECO:0007669"/>
    <property type="project" value="UniProtKB-EC"/>
</dbReference>
<evidence type="ECO:0000259" key="16">
    <source>
        <dbReference type="Pfam" id="PF20512"/>
    </source>
</evidence>
<evidence type="ECO:0000256" key="6">
    <source>
        <dbReference type="ARBA" id="ARBA00018236"/>
    </source>
</evidence>
<comment type="function">
    <text evidence="2">Involved in the synthesis of the GDP-mannose and dolichol-phosphate-mannose required for a number of critical mannosyl transfer reactions.</text>
</comment>
<dbReference type="InterPro" id="IPR018050">
    <property type="entry name" value="Pmannose_isomerase-type1_CS"/>
</dbReference>
<dbReference type="GO" id="GO:0008270">
    <property type="term" value="F:zinc ion binding"/>
    <property type="evidence" value="ECO:0007669"/>
    <property type="project" value="InterPro"/>
</dbReference>
<evidence type="ECO:0000313" key="18">
    <source>
        <dbReference type="Proteomes" id="UP000308730"/>
    </source>
</evidence>
<dbReference type="GO" id="GO:0005829">
    <property type="term" value="C:cytosol"/>
    <property type="evidence" value="ECO:0007669"/>
    <property type="project" value="TreeGrafter"/>
</dbReference>
<dbReference type="InterPro" id="IPR014710">
    <property type="entry name" value="RmlC-like_jellyroll"/>
</dbReference>
<feature type="domain" description="Phosphomannose isomerase type I helical insertion" evidence="16">
    <location>
        <begin position="851"/>
        <end position="918"/>
    </location>
</feature>
<dbReference type="InterPro" id="IPR011051">
    <property type="entry name" value="RmlC_Cupin_sf"/>
</dbReference>
<dbReference type="EMBL" id="SGPM01000102">
    <property type="protein sequence ID" value="THH29910.1"/>
    <property type="molecule type" value="Genomic_DNA"/>
</dbReference>
<dbReference type="InterPro" id="IPR046456">
    <property type="entry name" value="PMI_typeI_C"/>
</dbReference>
<comment type="caution">
    <text evidence="17">The sequence shown here is derived from an EMBL/GenBank/DDBJ whole genome shotgun (WGS) entry which is preliminary data.</text>
</comment>
<dbReference type="Pfam" id="PF01238">
    <property type="entry name" value="PMI_typeI_C"/>
    <property type="match status" value="1"/>
</dbReference>
<dbReference type="GO" id="GO:0009298">
    <property type="term" value="P:GDP-mannose biosynthetic process"/>
    <property type="evidence" value="ECO:0007669"/>
    <property type="project" value="UniProtKB-UniPathway"/>
</dbReference>